<evidence type="ECO:0000256" key="2">
    <source>
        <dbReference type="SAM" id="MobiDB-lite"/>
    </source>
</evidence>
<evidence type="ECO:0000259" key="3">
    <source>
        <dbReference type="SMART" id="SM00213"/>
    </source>
</evidence>
<dbReference type="AlphaFoldDB" id="A0A1I8B7T1"/>
<dbReference type="Gene3D" id="3.10.20.90">
    <property type="entry name" value="Phosphatidylinositol 3-kinase Catalytic Subunit, Chain A, domain 1"/>
    <property type="match status" value="1"/>
</dbReference>
<dbReference type="SUPFAM" id="SSF54236">
    <property type="entry name" value="Ubiquitin-like"/>
    <property type="match status" value="1"/>
</dbReference>
<accession>A0A1I8B7T1</accession>
<dbReference type="SMART" id="SM00213">
    <property type="entry name" value="UBQ"/>
    <property type="match status" value="1"/>
</dbReference>
<feature type="region of interest" description="Disordered" evidence="2">
    <location>
        <begin position="128"/>
        <end position="151"/>
    </location>
</feature>
<keyword evidence="4" id="KW-1185">Reference proteome</keyword>
<dbReference type="Proteomes" id="UP000095281">
    <property type="component" value="Unplaced"/>
</dbReference>
<dbReference type="Pfam" id="PF11976">
    <property type="entry name" value="Rad60-SLD"/>
    <property type="match status" value="1"/>
</dbReference>
<evidence type="ECO:0000256" key="1">
    <source>
        <dbReference type="ARBA" id="ARBA00009185"/>
    </source>
</evidence>
<organism evidence="4 5">
    <name type="scientific">Meloidogyne hapla</name>
    <name type="common">Root-knot nematode worm</name>
    <dbReference type="NCBI Taxonomy" id="6305"/>
    <lineage>
        <taxon>Eukaryota</taxon>
        <taxon>Metazoa</taxon>
        <taxon>Ecdysozoa</taxon>
        <taxon>Nematoda</taxon>
        <taxon>Chromadorea</taxon>
        <taxon>Rhabditida</taxon>
        <taxon>Tylenchina</taxon>
        <taxon>Tylenchomorpha</taxon>
        <taxon>Tylenchoidea</taxon>
        <taxon>Meloidogynidae</taxon>
        <taxon>Meloidogyninae</taxon>
        <taxon>Meloidogyne</taxon>
    </lineage>
</organism>
<dbReference type="WBParaSite" id="MhA1_Contig1569.frz3.gene6">
    <property type="protein sequence ID" value="MhA1_Contig1569.frz3.gene6"/>
    <property type="gene ID" value="MhA1_Contig1569.frz3.gene6"/>
</dbReference>
<dbReference type="InterPro" id="IPR029071">
    <property type="entry name" value="Ubiquitin-like_domsf"/>
</dbReference>
<dbReference type="InterPro" id="IPR000626">
    <property type="entry name" value="Ubiquitin-like_dom"/>
</dbReference>
<protein>
    <submittedName>
        <fullName evidence="5">Ubiquitin-like domain-containing protein</fullName>
    </submittedName>
</protein>
<sequence length="233" mass="27220">MSDKSKVPFWYESNIPISSPSSSSKESCSDCKANKTLELILEKLELQNSLIKQHFSVSNKDLQKEKNSEELKNGVIIQQMQEKIQSLTEKVNDQQIMFKQNLNFQQMQLKFNDEKKEKDNEINRQLLPPHAKSEMADADNNNTAASSETNQPPTEFIRIKVVDQNYNELSFRFKFGTEMLRLKKAFAKRNNIWMMSLPSFYFLFNGIRVNDYDTPKSLGMKEDDIIEVNQENW</sequence>
<evidence type="ECO:0000313" key="4">
    <source>
        <dbReference type="Proteomes" id="UP000095281"/>
    </source>
</evidence>
<dbReference type="PANTHER" id="PTHR10562">
    <property type="entry name" value="SMALL UBIQUITIN-RELATED MODIFIER"/>
    <property type="match status" value="1"/>
</dbReference>
<reference evidence="5" key="1">
    <citation type="submission" date="2016-11" db="UniProtKB">
        <authorList>
            <consortium name="WormBaseParasite"/>
        </authorList>
    </citation>
    <scope>IDENTIFICATION</scope>
</reference>
<dbReference type="InterPro" id="IPR022617">
    <property type="entry name" value="Rad60/SUMO-like_dom"/>
</dbReference>
<proteinExistence type="inferred from homology"/>
<feature type="compositionally biased region" description="Low complexity" evidence="2">
    <location>
        <begin position="138"/>
        <end position="150"/>
    </location>
</feature>
<comment type="similarity">
    <text evidence="1">Belongs to the ubiquitin family. SUMO subfamily.</text>
</comment>
<evidence type="ECO:0000313" key="5">
    <source>
        <dbReference type="WBParaSite" id="MhA1_Contig1569.frz3.gene6"/>
    </source>
</evidence>
<feature type="domain" description="Ubiquitin-like" evidence="3">
    <location>
        <begin position="157"/>
        <end position="231"/>
    </location>
</feature>
<name>A0A1I8B7T1_MELHA</name>